<proteinExistence type="predicted"/>
<feature type="domain" description="Zn(2)-C6 fungal-type" evidence="5">
    <location>
        <begin position="25"/>
        <end position="56"/>
    </location>
</feature>
<name>A0A8K0SNN8_9HYPO</name>
<gene>
    <name evidence="6" type="ORF">B0I35DRAFT_397075</name>
</gene>
<dbReference type="PROSITE" id="PS50048">
    <property type="entry name" value="ZN2_CY6_FUNGAL_2"/>
    <property type="match status" value="1"/>
</dbReference>
<evidence type="ECO:0000256" key="1">
    <source>
        <dbReference type="ARBA" id="ARBA00004123"/>
    </source>
</evidence>
<keyword evidence="3" id="KW-0539">Nucleus</keyword>
<dbReference type="AlphaFoldDB" id="A0A8K0SNN8"/>
<dbReference type="Pfam" id="PF00172">
    <property type="entry name" value="Zn_clus"/>
    <property type="match status" value="1"/>
</dbReference>
<dbReference type="GO" id="GO:0003677">
    <property type="term" value="F:DNA binding"/>
    <property type="evidence" value="ECO:0007669"/>
    <property type="project" value="InterPro"/>
</dbReference>
<dbReference type="Proteomes" id="UP000813444">
    <property type="component" value="Unassembled WGS sequence"/>
</dbReference>
<accession>A0A8K0SNN8</accession>
<evidence type="ECO:0000313" key="7">
    <source>
        <dbReference type="Proteomes" id="UP000813444"/>
    </source>
</evidence>
<comment type="caution">
    <text evidence="6">The sequence shown here is derived from an EMBL/GenBank/DDBJ whole genome shotgun (WGS) entry which is preliminary data.</text>
</comment>
<dbReference type="EMBL" id="JAGPNK010000012">
    <property type="protein sequence ID" value="KAH7310747.1"/>
    <property type="molecule type" value="Genomic_DNA"/>
</dbReference>
<keyword evidence="2" id="KW-0479">Metal-binding</keyword>
<dbReference type="InterPro" id="IPR001138">
    <property type="entry name" value="Zn2Cys6_DnaBD"/>
</dbReference>
<dbReference type="InterPro" id="IPR007219">
    <property type="entry name" value="XnlR_reg_dom"/>
</dbReference>
<dbReference type="PANTHER" id="PTHR31001:SF40">
    <property type="entry name" value="ZN(II)2CYS6 TRANSCRIPTION FACTOR (EUROFUNG)"/>
    <property type="match status" value="1"/>
</dbReference>
<dbReference type="GO" id="GO:0006351">
    <property type="term" value="P:DNA-templated transcription"/>
    <property type="evidence" value="ECO:0007669"/>
    <property type="project" value="InterPro"/>
</dbReference>
<dbReference type="Pfam" id="PF04082">
    <property type="entry name" value="Fungal_trans"/>
    <property type="match status" value="1"/>
</dbReference>
<dbReference type="PANTHER" id="PTHR31001">
    <property type="entry name" value="UNCHARACTERIZED TRANSCRIPTIONAL REGULATORY PROTEIN"/>
    <property type="match status" value="1"/>
</dbReference>
<dbReference type="GO" id="GO:0008270">
    <property type="term" value="F:zinc ion binding"/>
    <property type="evidence" value="ECO:0007669"/>
    <property type="project" value="InterPro"/>
</dbReference>
<evidence type="ECO:0000256" key="3">
    <source>
        <dbReference type="ARBA" id="ARBA00023242"/>
    </source>
</evidence>
<dbReference type="GO" id="GO:0005634">
    <property type="term" value="C:nucleus"/>
    <property type="evidence" value="ECO:0007669"/>
    <property type="project" value="UniProtKB-SubCell"/>
</dbReference>
<keyword evidence="7" id="KW-1185">Reference proteome</keyword>
<feature type="compositionally biased region" description="Pro residues" evidence="4">
    <location>
        <begin position="101"/>
        <end position="111"/>
    </location>
</feature>
<dbReference type="SUPFAM" id="SSF57701">
    <property type="entry name" value="Zn2/Cys6 DNA-binding domain"/>
    <property type="match status" value="1"/>
</dbReference>
<feature type="compositionally biased region" description="Polar residues" evidence="4">
    <location>
        <begin position="1"/>
        <end position="11"/>
    </location>
</feature>
<feature type="region of interest" description="Disordered" evidence="4">
    <location>
        <begin position="1"/>
        <end position="24"/>
    </location>
</feature>
<dbReference type="PROSITE" id="PS00463">
    <property type="entry name" value="ZN2_CY6_FUNGAL_1"/>
    <property type="match status" value="1"/>
</dbReference>
<evidence type="ECO:0000256" key="2">
    <source>
        <dbReference type="ARBA" id="ARBA00022723"/>
    </source>
</evidence>
<dbReference type="InterPro" id="IPR050613">
    <property type="entry name" value="Sec_Metabolite_Reg"/>
</dbReference>
<evidence type="ECO:0000259" key="5">
    <source>
        <dbReference type="PROSITE" id="PS50048"/>
    </source>
</evidence>
<reference evidence="6" key="1">
    <citation type="journal article" date="2021" name="Nat. Commun.">
        <title>Genetic determinants of endophytism in the Arabidopsis root mycobiome.</title>
        <authorList>
            <person name="Mesny F."/>
            <person name="Miyauchi S."/>
            <person name="Thiergart T."/>
            <person name="Pickel B."/>
            <person name="Atanasova L."/>
            <person name="Karlsson M."/>
            <person name="Huettel B."/>
            <person name="Barry K.W."/>
            <person name="Haridas S."/>
            <person name="Chen C."/>
            <person name="Bauer D."/>
            <person name="Andreopoulos W."/>
            <person name="Pangilinan J."/>
            <person name="LaButti K."/>
            <person name="Riley R."/>
            <person name="Lipzen A."/>
            <person name="Clum A."/>
            <person name="Drula E."/>
            <person name="Henrissat B."/>
            <person name="Kohler A."/>
            <person name="Grigoriev I.V."/>
            <person name="Martin F.M."/>
            <person name="Hacquard S."/>
        </authorList>
    </citation>
    <scope>NUCLEOTIDE SEQUENCE</scope>
    <source>
        <strain evidence="6">MPI-CAGE-CH-0235</strain>
    </source>
</reference>
<evidence type="ECO:0000313" key="6">
    <source>
        <dbReference type="EMBL" id="KAH7310747.1"/>
    </source>
</evidence>
<dbReference type="InterPro" id="IPR036864">
    <property type="entry name" value="Zn2-C6_fun-type_DNA-bd_sf"/>
</dbReference>
<protein>
    <recommendedName>
        <fullName evidence="5">Zn(2)-C6 fungal-type domain-containing protein</fullName>
    </recommendedName>
</protein>
<dbReference type="GO" id="GO:0000981">
    <property type="term" value="F:DNA-binding transcription factor activity, RNA polymerase II-specific"/>
    <property type="evidence" value="ECO:0007669"/>
    <property type="project" value="InterPro"/>
</dbReference>
<feature type="compositionally biased region" description="Polar residues" evidence="4">
    <location>
        <begin position="88"/>
        <end position="100"/>
    </location>
</feature>
<dbReference type="CDD" id="cd12148">
    <property type="entry name" value="fungal_TF_MHR"/>
    <property type="match status" value="1"/>
</dbReference>
<dbReference type="CDD" id="cd00067">
    <property type="entry name" value="GAL4"/>
    <property type="match status" value="1"/>
</dbReference>
<comment type="subcellular location">
    <subcellularLocation>
        <location evidence="1">Nucleus</location>
    </subcellularLocation>
</comment>
<feature type="region of interest" description="Disordered" evidence="4">
    <location>
        <begin position="58"/>
        <end position="112"/>
    </location>
</feature>
<dbReference type="OrthoDB" id="2406834at2759"/>
<dbReference type="SMART" id="SM00066">
    <property type="entry name" value="GAL4"/>
    <property type="match status" value="1"/>
</dbReference>
<organism evidence="6 7">
    <name type="scientific">Stachybotrys elegans</name>
    <dbReference type="NCBI Taxonomy" id="80388"/>
    <lineage>
        <taxon>Eukaryota</taxon>
        <taxon>Fungi</taxon>
        <taxon>Dikarya</taxon>
        <taxon>Ascomycota</taxon>
        <taxon>Pezizomycotina</taxon>
        <taxon>Sordariomycetes</taxon>
        <taxon>Hypocreomycetidae</taxon>
        <taxon>Hypocreales</taxon>
        <taxon>Stachybotryaceae</taxon>
        <taxon>Stachybotrys</taxon>
    </lineage>
</organism>
<dbReference type="Gene3D" id="4.10.240.10">
    <property type="entry name" value="Zn(2)-C6 fungal-type DNA-binding domain"/>
    <property type="match status" value="1"/>
</dbReference>
<evidence type="ECO:0000256" key="4">
    <source>
        <dbReference type="SAM" id="MobiDB-lite"/>
    </source>
</evidence>
<sequence length="618" mass="69943">MNSASPSSTASRVEPNLKRRRKPLSCEPCRHSKLRCDRQLPCATCLKRGWQDQCLYGETDAAGPSQRRRRTRNSAPVMRVTDTLISPPGQTSDNSSSQSPEPVPGRSPSPEPIQHRWDKILCRPPIEKNAPSSAAGVSFTLSFGPSIPLSELLDLLPSDSVCEYLVSRYFANVVPLFRILHGPTFQKQYLDFLQSPQQTDLSWLALLFAICSLTLKTVPPTDPGLVELWQDQSAPPNLEALSQKYRNAAMMSLAQDQFLVRHNLNTLEALLVLIHTITDCEGAEYGWALLGTAHNIAVALRCHVDSGEAPCIQTERRRRCWAGILILHTYQALLFRDTDLSFLCEMKAPMPADANDNDILPYTILSRPANANEPTHMSLMRFQIRLFHLSTDICNQISSPHRFDEDSLNRLDAAVAAEQQKWDSLYLVDGARNILDTAGYAHWCILQTYAHQLYLLLHRPFHNSRARFRQASRDRCIKSSLALMEIHRQLYELPRLKCYRWMVNGSITCNALHGAVALTSCLLDKHTESDFSQHIAAIDATVHRLEKLRGCSPACASVYPILRHLQSRLASRDPVQPAQINVERRFDDWINNIDWFRPDDIGWDFWSGDFSVPTNELQ</sequence>